<dbReference type="Gene3D" id="3.40.190.10">
    <property type="entry name" value="Periplasmic binding protein-like II"/>
    <property type="match status" value="2"/>
</dbReference>
<keyword evidence="1" id="KW-0732">Signal</keyword>
<evidence type="ECO:0000256" key="1">
    <source>
        <dbReference type="SAM" id="SignalP"/>
    </source>
</evidence>
<name>A0ABN1L7K6_9GAMM</name>
<feature type="chain" id="PRO_5047001946" description="Amino acid ABC transporter substrate-binding protein" evidence="1">
    <location>
        <begin position="26"/>
        <end position="315"/>
    </location>
</feature>
<dbReference type="Proteomes" id="UP001500021">
    <property type="component" value="Unassembled WGS sequence"/>
</dbReference>
<dbReference type="EMBL" id="BAAAFA010000006">
    <property type="protein sequence ID" value="GAA0817985.1"/>
    <property type="molecule type" value="Genomic_DNA"/>
</dbReference>
<proteinExistence type="predicted"/>
<dbReference type="SUPFAM" id="SSF53850">
    <property type="entry name" value="Periplasmic binding protein-like II"/>
    <property type="match status" value="1"/>
</dbReference>
<dbReference type="RefSeq" id="WP_343817328.1">
    <property type="nucleotide sequence ID" value="NZ_BAAAFA010000006.1"/>
</dbReference>
<evidence type="ECO:0000313" key="2">
    <source>
        <dbReference type="EMBL" id="GAA0817985.1"/>
    </source>
</evidence>
<protein>
    <recommendedName>
        <fullName evidence="4">Amino acid ABC transporter substrate-binding protein</fullName>
    </recommendedName>
</protein>
<sequence>MSVQILLKTLLFISLLILTSLSAIAKSIDNTLTIEYTLAGKATIIIGEKTKQGYRFNKSSTKVVHLATTSWPPYISEGNCNKGWVFKLAAALLVSKGYQVNINFYPWARSKMLAEQGLVDIVFPQYDNRKTNNAETVTTNNPLVLSDPFPGGTLSLITHKDSAALKADDLTILYNKVVGVVRGNNYTVEINNMVNTHIFSVVEAVDELQLVRMMVAKRVDFILGDRKVFNHSVTISKLSDTEKRDLLQQLKLLEPSLAEHPLFFALSTKRPHWQSLQTDLNDALQRFKVSGETQRFIDKNATFRCYQPEIEYTPL</sequence>
<organism evidence="2 3">
    <name type="scientific">Colwellia asteriadis</name>
    <dbReference type="NCBI Taxonomy" id="517723"/>
    <lineage>
        <taxon>Bacteria</taxon>
        <taxon>Pseudomonadati</taxon>
        <taxon>Pseudomonadota</taxon>
        <taxon>Gammaproteobacteria</taxon>
        <taxon>Alteromonadales</taxon>
        <taxon>Colwelliaceae</taxon>
        <taxon>Colwellia</taxon>
    </lineage>
</organism>
<evidence type="ECO:0000313" key="3">
    <source>
        <dbReference type="Proteomes" id="UP001500021"/>
    </source>
</evidence>
<feature type="signal peptide" evidence="1">
    <location>
        <begin position="1"/>
        <end position="25"/>
    </location>
</feature>
<accession>A0ABN1L7K6</accession>
<gene>
    <name evidence="2" type="ORF">GCM10009111_20110</name>
</gene>
<reference evidence="2 3" key="1">
    <citation type="journal article" date="2019" name="Int. J. Syst. Evol. Microbiol.">
        <title>The Global Catalogue of Microorganisms (GCM) 10K type strain sequencing project: providing services to taxonomists for standard genome sequencing and annotation.</title>
        <authorList>
            <consortium name="The Broad Institute Genomics Platform"/>
            <consortium name="The Broad Institute Genome Sequencing Center for Infectious Disease"/>
            <person name="Wu L."/>
            <person name="Ma J."/>
        </authorList>
    </citation>
    <scope>NUCLEOTIDE SEQUENCE [LARGE SCALE GENOMIC DNA]</scope>
    <source>
        <strain evidence="2 3">JCM 15608</strain>
    </source>
</reference>
<keyword evidence="3" id="KW-1185">Reference proteome</keyword>
<comment type="caution">
    <text evidence="2">The sequence shown here is derived from an EMBL/GenBank/DDBJ whole genome shotgun (WGS) entry which is preliminary data.</text>
</comment>
<evidence type="ECO:0008006" key="4">
    <source>
        <dbReference type="Google" id="ProtNLM"/>
    </source>
</evidence>